<evidence type="ECO:0000313" key="2">
    <source>
        <dbReference type="Proteomes" id="UP001477870"/>
    </source>
</evidence>
<sequence>MAKRRSFVDFQQILTRFFSIEPAPPKKAQLGTGKKLFALKVDYDETANSINLTRQST</sequence>
<gene>
    <name evidence="1" type="ORF">WNY59_02305</name>
</gene>
<accession>A0ABU9T2R6</accession>
<dbReference type="RefSeq" id="WP_342846562.1">
    <property type="nucleotide sequence ID" value="NZ_JBBMQO010000001.1"/>
</dbReference>
<keyword evidence="2" id="KW-1185">Reference proteome</keyword>
<proteinExistence type="predicted"/>
<name>A0ABU9T2R6_9HYPH</name>
<dbReference type="Proteomes" id="UP001477870">
    <property type="component" value="Unassembled WGS sequence"/>
</dbReference>
<protein>
    <submittedName>
        <fullName evidence="1">Uncharacterized protein</fullName>
    </submittedName>
</protein>
<evidence type="ECO:0000313" key="1">
    <source>
        <dbReference type="EMBL" id="MEM5500412.1"/>
    </source>
</evidence>
<reference evidence="1 2" key="1">
    <citation type="submission" date="2024-03" db="EMBL/GenBank/DDBJ databases">
        <title>Community enrichment and isolation of bacterial strains for fucoidan degradation.</title>
        <authorList>
            <person name="Sichert A."/>
        </authorList>
    </citation>
    <scope>NUCLEOTIDE SEQUENCE [LARGE SCALE GENOMIC DNA]</scope>
    <source>
        <strain evidence="1 2">AS62</strain>
    </source>
</reference>
<comment type="caution">
    <text evidence="1">The sequence shown here is derived from an EMBL/GenBank/DDBJ whole genome shotgun (WGS) entry which is preliminary data.</text>
</comment>
<organism evidence="1 2">
    <name type="scientific">Ahrensia kielensis</name>
    <dbReference type="NCBI Taxonomy" id="76980"/>
    <lineage>
        <taxon>Bacteria</taxon>
        <taxon>Pseudomonadati</taxon>
        <taxon>Pseudomonadota</taxon>
        <taxon>Alphaproteobacteria</taxon>
        <taxon>Hyphomicrobiales</taxon>
        <taxon>Ahrensiaceae</taxon>
        <taxon>Ahrensia</taxon>
    </lineage>
</organism>
<dbReference type="EMBL" id="JBBMQO010000001">
    <property type="protein sequence ID" value="MEM5500412.1"/>
    <property type="molecule type" value="Genomic_DNA"/>
</dbReference>